<gene>
    <name evidence="2" type="ORF">AVEN_39715_1</name>
</gene>
<feature type="region of interest" description="Disordered" evidence="1">
    <location>
        <begin position="1"/>
        <end position="23"/>
    </location>
</feature>
<sequence>MYTLERHFAQSSAATAPEVRSTEPFAATVPQPFTAPKVTSTPAVRRYCTEGAFHPPAHNTGGVLCSVQKTSVSIPESASEVRSSLTSPRSKDKEKPTLFHMAMSEVGIKLNQEYGFQRLKKGLLEMQSASFQEFEGSNSENCPILRKNVKGKK</sequence>
<evidence type="ECO:0000256" key="1">
    <source>
        <dbReference type="SAM" id="MobiDB-lite"/>
    </source>
</evidence>
<dbReference type="Proteomes" id="UP000499080">
    <property type="component" value="Unassembled WGS sequence"/>
</dbReference>
<proteinExistence type="predicted"/>
<evidence type="ECO:0000313" key="2">
    <source>
        <dbReference type="EMBL" id="GBN18790.1"/>
    </source>
</evidence>
<organism evidence="2 3">
    <name type="scientific">Araneus ventricosus</name>
    <name type="common">Orbweaver spider</name>
    <name type="synonym">Epeira ventricosa</name>
    <dbReference type="NCBI Taxonomy" id="182803"/>
    <lineage>
        <taxon>Eukaryota</taxon>
        <taxon>Metazoa</taxon>
        <taxon>Ecdysozoa</taxon>
        <taxon>Arthropoda</taxon>
        <taxon>Chelicerata</taxon>
        <taxon>Arachnida</taxon>
        <taxon>Araneae</taxon>
        <taxon>Araneomorphae</taxon>
        <taxon>Entelegynae</taxon>
        <taxon>Araneoidea</taxon>
        <taxon>Araneidae</taxon>
        <taxon>Araneus</taxon>
    </lineage>
</organism>
<dbReference type="EMBL" id="BGPR01006413">
    <property type="protein sequence ID" value="GBN18790.1"/>
    <property type="molecule type" value="Genomic_DNA"/>
</dbReference>
<dbReference type="AlphaFoldDB" id="A0A4Y2LXC3"/>
<protein>
    <submittedName>
        <fullName evidence="2">Uncharacterized protein</fullName>
    </submittedName>
</protein>
<feature type="region of interest" description="Disordered" evidence="1">
    <location>
        <begin position="76"/>
        <end position="95"/>
    </location>
</feature>
<reference evidence="2 3" key="1">
    <citation type="journal article" date="2019" name="Sci. Rep.">
        <title>Orb-weaving spider Araneus ventricosus genome elucidates the spidroin gene catalogue.</title>
        <authorList>
            <person name="Kono N."/>
            <person name="Nakamura H."/>
            <person name="Ohtoshi R."/>
            <person name="Moran D.A.P."/>
            <person name="Shinohara A."/>
            <person name="Yoshida Y."/>
            <person name="Fujiwara M."/>
            <person name="Mori M."/>
            <person name="Tomita M."/>
            <person name="Arakawa K."/>
        </authorList>
    </citation>
    <scope>NUCLEOTIDE SEQUENCE [LARGE SCALE GENOMIC DNA]</scope>
</reference>
<name>A0A4Y2LXC3_ARAVE</name>
<evidence type="ECO:0000313" key="3">
    <source>
        <dbReference type="Proteomes" id="UP000499080"/>
    </source>
</evidence>
<accession>A0A4Y2LXC3</accession>
<comment type="caution">
    <text evidence="2">The sequence shown here is derived from an EMBL/GenBank/DDBJ whole genome shotgun (WGS) entry which is preliminary data.</text>
</comment>
<keyword evidence="3" id="KW-1185">Reference proteome</keyword>
<feature type="compositionally biased region" description="Polar residues" evidence="1">
    <location>
        <begin position="76"/>
        <end position="88"/>
    </location>
</feature>